<reference evidence="5 6" key="1">
    <citation type="submission" date="2015-01" db="EMBL/GenBank/DDBJ databases">
        <title>Genome sequence of Mycobacterium llatzerense and Mycobacterium immunogenum recovered from brain abscess.</title>
        <authorList>
            <person name="Greninger A.L."/>
            <person name="Langelier C."/>
            <person name="Cunningham G."/>
            <person name="Chiu C.Y."/>
            <person name="Miller S."/>
        </authorList>
    </citation>
    <scope>NUCLEOTIDE SEQUENCE [LARGE SCALE GENOMIC DNA]</scope>
    <source>
        <strain evidence="5 6">CLUC14</strain>
    </source>
</reference>
<evidence type="ECO:0000313" key="6">
    <source>
        <dbReference type="Proteomes" id="UP000032221"/>
    </source>
</evidence>
<dbReference type="STRING" id="280871.TL10_04850"/>
<proteinExistence type="predicted"/>
<evidence type="ECO:0000256" key="1">
    <source>
        <dbReference type="ARBA" id="ARBA00004370"/>
    </source>
</evidence>
<dbReference type="RefSeq" id="WP_043395669.1">
    <property type="nucleotide sequence ID" value="NZ_JXST01000005.1"/>
</dbReference>
<keyword evidence="2 4" id="KW-0472">Membrane</keyword>
<dbReference type="Proteomes" id="UP000032221">
    <property type="component" value="Unassembled WGS sequence"/>
</dbReference>
<protein>
    <submittedName>
        <fullName evidence="5">Membrane protein</fullName>
    </submittedName>
</protein>
<dbReference type="PANTHER" id="PTHR37042:SF4">
    <property type="entry name" value="OUTER MEMBRANE PROTEIN RV1973"/>
    <property type="match status" value="1"/>
</dbReference>
<dbReference type="GO" id="GO:0016020">
    <property type="term" value="C:membrane"/>
    <property type="evidence" value="ECO:0007669"/>
    <property type="project" value="UniProtKB-SubCell"/>
</dbReference>
<comment type="subcellular location">
    <subcellularLocation>
        <location evidence="1">Membrane</location>
    </subcellularLocation>
</comment>
<feature type="compositionally biased region" description="Acidic residues" evidence="3">
    <location>
        <begin position="8"/>
        <end position="31"/>
    </location>
</feature>
<dbReference type="PATRIC" id="fig|280871.6.peg.991"/>
<evidence type="ECO:0000256" key="2">
    <source>
        <dbReference type="ARBA" id="ARBA00023136"/>
    </source>
</evidence>
<accession>A0A0D1J8R9</accession>
<comment type="caution">
    <text evidence="5">The sequence shown here is derived from an EMBL/GenBank/DDBJ whole genome shotgun (WGS) entry which is preliminary data.</text>
</comment>
<evidence type="ECO:0000313" key="5">
    <source>
        <dbReference type="EMBL" id="KIU17993.1"/>
    </source>
</evidence>
<keyword evidence="6" id="KW-1185">Reference proteome</keyword>
<dbReference type="PANTHER" id="PTHR37042">
    <property type="entry name" value="OUTER MEMBRANE PROTEIN RV1973"/>
    <property type="match status" value="1"/>
</dbReference>
<feature type="transmembrane region" description="Helical" evidence="4">
    <location>
        <begin position="73"/>
        <end position="95"/>
    </location>
</feature>
<evidence type="ECO:0000256" key="3">
    <source>
        <dbReference type="SAM" id="MobiDB-lite"/>
    </source>
</evidence>
<evidence type="ECO:0000256" key="4">
    <source>
        <dbReference type="SAM" id="Phobius"/>
    </source>
</evidence>
<dbReference type="AlphaFoldDB" id="A0A0D1J8R9"/>
<name>A0A0D1J8R9_9MYCO</name>
<organism evidence="5 6">
    <name type="scientific">Mycolicibacterium llatzerense</name>
    <dbReference type="NCBI Taxonomy" id="280871"/>
    <lineage>
        <taxon>Bacteria</taxon>
        <taxon>Bacillati</taxon>
        <taxon>Actinomycetota</taxon>
        <taxon>Actinomycetes</taxon>
        <taxon>Mycobacteriales</taxon>
        <taxon>Mycobacteriaceae</taxon>
        <taxon>Mycolicibacterium</taxon>
    </lineage>
</organism>
<dbReference type="OrthoDB" id="3536396at2"/>
<gene>
    <name evidence="5" type="ORF">TL10_04850</name>
</gene>
<keyword evidence="4" id="KW-1133">Transmembrane helix</keyword>
<keyword evidence="4" id="KW-0812">Transmembrane</keyword>
<feature type="region of interest" description="Disordered" evidence="3">
    <location>
        <begin position="1"/>
        <end position="57"/>
    </location>
</feature>
<dbReference type="EMBL" id="JXST01000005">
    <property type="protein sequence ID" value="KIU17993.1"/>
    <property type="molecule type" value="Genomic_DNA"/>
</dbReference>
<sequence length="224" mass="23740">MSKHGMDEPDEAAETELEPTELEAEPESEESEGSKGAESESESESAEAASAAADDAVPQAKPLKPGIEWGRVIAYRVLPALAVVLAAAAGGLWYLTARHSNEAEQAAVIKVARDGTVALLSYEPDTVRQQLTDARKLLTTPFLDEYTTLTKSVIPGAEQRHISAATSVPAAAAVSVDENHAVVLVFVNQTVRVGDQPPTSTPTSARVTLERLGGQWLIANFEPV</sequence>